<evidence type="ECO:0000313" key="2">
    <source>
        <dbReference type="EMBL" id="KAJ3998878.1"/>
    </source>
</evidence>
<comment type="caution">
    <text evidence="2">The sequence shown here is derived from an EMBL/GenBank/DDBJ whole genome shotgun (WGS) entry which is preliminary data.</text>
</comment>
<gene>
    <name evidence="2" type="ORF">F5050DRAFT_1129186</name>
</gene>
<feature type="signal peptide" evidence="1">
    <location>
        <begin position="1"/>
        <end position="32"/>
    </location>
</feature>
<protein>
    <submittedName>
        <fullName evidence="2">Uncharacterized protein</fullName>
    </submittedName>
</protein>
<feature type="chain" id="PRO_5045592846" evidence="1">
    <location>
        <begin position="33"/>
        <end position="242"/>
    </location>
</feature>
<evidence type="ECO:0000256" key="1">
    <source>
        <dbReference type="SAM" id="SignalP"/>
    </source>
</evidence>
<name>A0ABQ8QKG7_9AGAR</name>
<reference evidence="2" key="1">
    <citation type="submission" date="2022-08" db="EMBL/GenBank/DDBJ databases">
        <authorList>
            <consortium name="DOE Joint Genome Institute"/>
            <person name="Min B."/>
            <person name="Riley R."/>
            <person name="Sierra-Patev S."/>
            <person name="Naranjo-Ortiz M."/>
            <person name="Looney B."/>
            <person name="Konkel Z."/>
            <person name="Slot J.C."/>
            <person name="Sakamoto Y."/>
            <person name="Steenwyk J.L."/>
            <person name="Rokas A."/>
            <person name="Carro J."/>
            <person name="Camarero S."/>
            <person name="Ferreira P."/>
            <person name="Molpeceres G."/>
            <person name="Ruiz-Duenas F.J."/>
            <person name="Serrano A."/>
            <person name="Henrissat B."/>
            <person name="Drula E."/>
            <person name="Hughes K.W."/>
            <person name="Mata J.L."/>
            <person name="Ishikawa N.K."/>
            <person name="Vargas-Isla R."/>
            <person name="Ushijima S."/>
            <person name="Smith C.A."/>
            <person name="Ahrendt S."/>
            <person name="Andreopoulos W."/>
            <person name="He G."/>
            <person name="Labutti K."/>
            <person name="Lipzen A."/>
            <person name="Ng V."/>
            <person name="Sandor L."/>
            <person name="Barry K."/>
            <person name="Martinez A.T."/>
            <person name="Xiao Y."/>
            <person name="Gibbons J.G."/>
            <person name="Terashima K."/>
            <person name="Hibbett D.S."/>
            <person name="Grigoriev I.V."/>
        </authorList>
    </citation>
    <scope>NUCLEOTIDE SEQUENCE</scope>
    <source>
        <strain evidence="2">TFB10827</strain>
    </source>
</reference>
<evidence type="ECO:0000313" key="3">
    <source>
        <dbReference type="Proteomes" id="UP001163828"/>
    </source>
</evidence>
<keyword evidence="1" id="KW-0732">Signal</keyword>
<dbReference type="EMBL" id="MU790550">
    <property type="protein sequence ID" value="KAJ3998878.1"/>
    <property type="molecule type" value="Genomic_DNA"/>
</dbReference>
<sequence>MLLSIFPSLSSSPSRAYAMYLLLVTAAFTVAAKPIPPAIPQNGDHKVVANPASVATPSHGNQRLKIMLGRIAYLGQNHKGKLIRVEPPQGEFRYSETLPFEMQDEFVLFIGIENGFAFNLQETLHEQPSGWELSPPRIMPPSAEYLARLEITVSFDSNERLKEVLDSFRDKAKVLQIAREVLQPGNVIIWNEADYFDVILRYLVKIKAVDPGNNLNRWNILRARIDAATGVDVLDHPLSSTK</sequence>
<accession>A0ABQ8QKG7</accession>
<keyword evidence="3" id="KW-1185">Reference proteome</keyword>
<dbReference type="Proteomes" id="UP001163828">
    <property type="component" value="Unassembled WGS sequence"/>
</dbReference>
<proteinExistence type="predicted"/>
<organism evidence="2 3">
    <name type="scientific">Lentinula boryana</name>
    <dbReference type="NCBI Taxonomy" id="40481"/>
    <lineage>
        <taxon>Eukaryota</taxon>
        <taxon>Fungi</taxon>
        <taxon>Dikarya</taxon>
        <taxon>Basidiomycota</taxon>
        <taxon>Agaricomycotina</taxon>
        <taxon>Agaricomycetes</taxon>
        <taxon>Agaricomycetidae</taxon>
        <taxon>Agaricales</taxon>
        <taxon>Marasmiineae</taxon>
        <taxon>Omphalotaceae</taxon>
        <taxon>Lentinula</taxon>
    </lineage>
</organism>